<dbReference type="AlphaFoldDB" id="A0A7W5FEF1"/>
<gene>
    <name evidence="3" type="ORF">FHR83_002925</name>
</gene>
<dbReference type="EMBL" id="JACHXF010000005">
    <property type="protein sequence ID" value="MBB3095262.1"/>
    <property type="molecule type" value="Genomic_DNA"/>
</dbReference>
<dbReference type="Proteomes" id="UP000590749">
    <property type="component" value="Unassembled WGS sequence"/>
</dbReference>
<dbReference type="SMART" id="SM00740">
    <property type="entry name" value="PASTA"/>
    <property type="match status" value="1"/>
</dbReference>
<organism evidence="3 4">
    <name type="scientific">Actinoplanes campanulatus</name>
    <dbReference type="NCBI Taxonomy" id="113559"/>
    <lineage>
        <taxon>Bacteria</taxon>
        <taxon>Bacillati</taxon>
        <taxon>Actinomycetota</taxon>
        <taxon>Actinomycetes</taxon>
        <taxon>Micromonosporales</taxon>
        <taxon>Micromonosporaceae</taxon>
        <taxon>Actinoplanes</taxon>
    </lineage>
</organism>
<reference evidence="3 4" key="1">
    <citation type="submission" date="2020-08" db="EMBL/GenBank/DDBJ databases">
        <title>Genomic Encyclopedia of Type Strains, Phase III (KMG-III): the genomes of soil and plant-associated and newly described type strains.</title>
        <authorList>
            <person name="Whitman W."/>
        </authorList>
    </citation>
    <scope>NUCLEOTIDE SEQUENCE [LARGE SCALE GENOMIC DNA]</scope>
    <source>
        <strain evidence="3 4">CECT 3287</strain>
    </source>
</reference>
<dbReference type="RefSeq" id="WP_183219833.1">
    <property type="nucleotide sequence ID" value="NZ_BMPW01000022.1"/>
</dbReference>
<keyword evidence="1" id="KW-0732">Signal</keyword>
<proteinExistence type="predicted"/>
<dbReference type="CDD" id="cd06577">
    <property type="entry name" value="PASTA_pknB"/>
    <property type="match status" value="1"/>
</dbReference>
<evidence type="ECO:0000313" key="3">
    <source>
        <dbReference type="EMBL" id="MBB3095262.1"/>
    </source>
</evidence>
<feature type="chain" id="PRO_5031061607" description="PASTA domain-containing protein" evidence="1">
    <location>
        <begin position="28"/>
        <end position="225"/>
    </location>
</feature>
<keyword evidence="4" id="KW-1185">Reference proteome</keyword>
<comment type="caution">
    <text evidence="3">The sequence shown here is derived from an EMBL/GenBank/DDBJ whole genome shotgun (WGS) entry which is preliminary data.</text>
</comment>
<feature type="domain" description="PASTA" evidence="2">
    <location>
        <begin position="30"/>
        <end position="96"/>
    </location>
</feature>
<dbReference type="Pfam" id="PF03793">
    <property type="entry name" value="PASTA"/>
    <property type="match status" value="1"/>
</dbReference>
<dbReference type="InterPro" id="IPR005543">
    <property type="entry name" value="PASTA_dom"/>
</dbReference>
<evidence type="ECO:0000313" key="4">
    <source>
        <dbReference type="Proteomes" id="UP000590749"/>
    </source>
</evidence>
<evidence type="ECO:0000256" key="1">
    <source>
        <dbReference type="SAM" id="SignalP"/>
    </source>
</evidence>
<sequence length="225" mass="22716">MSRAGLGPLLILLVGALSPASCASAPAAVGAARVTVPDLIGAEADAIGEQSAQAGVKPILRYRWDSTAAPRTVIAVAPTPGTTVERGTSITVEVAGAPGASLDERIAADREHFVGLGTDPDGTLVIAVAAGADRAAAVAALGTTLLNRRFRTVVCPVTHADLERIRAEVSATASLHATGYTVHMEATACAVRLTGDIAPPVVRALHQRYGGALIVSSGPSPTPHT</sequence>
<accession>A0A7W5FEF1</accession>
<dbReference type="Gene3D" id="3.30.10.20">
    <property type="match status" value="1"/>
</dbReference>
<feature type="signal peptide" evidence="1">
    <location>
        <begin position="1"/>
        <end position="27"/>
    </location>
</feature>
<name>A0A7W5FEF1_9ACTN</name>
<dbReference type="PROSITE" id="PS51178">
    <property type="entry name" value="PASTA"/>
    <property type="match status" value="1"/>
</dbReference>
<evidence type="ECO:0000259" key="2">
    <source>
        <dbReference type="PROSITE" id="PS51178"/>
    </source>
</evidence>
<protein>
    <recommendedName>
        <fullName evidence="2">PASTA domain-containing protein</fullName>
    </recommendedName>
</protein>